<reference evidence="2" key="1">
    <citation type="submission" date="2016-09" db="EMBL/GenBank/DDBJ databases">
        <title>The Complete Genome of Burkholderia sprentiae wsm5005.</title>
        <authorList>
            <person name="De Meyer S."/>
            <person name="Wang P."/>
            <person name="Terpolilli J."/>
        </authorList>
    </citation>
    <scope>NUCLEOTIDE SEQUENCE [LARGE SCALE GENOMIC DNA]</scope>
    <source>
        <strain evidence="2">WSM5005</strain>
    </source>
</reference>
<dbReference type="Proteomes" id="UP000179860">
    <property type="component" value="Plasmid pl1WSM5005"/>
</dbReference>
<dbReference type="AlphaFoldDB" id="A0A8F4KI74"/>
<organism evidence="2 3">
    <name type="scientific">Paraburkholderia sprentiae WSM5005</name>
    <dbReference type="NCBI Taxonomy" id="754502"/>
    <lineage>
        <taxon>Bacteria</taxon>
        <taxon>Pseudomonadati</taxon>
        <taxon>Pseudomonadota</taxon>
        <taxon>Betaproteobacteria</taxon>
        <taxon>Burkholderiales</taxon>
        <taxon>Burkholderiaceae</taxon>
        <taxon>Paraburkholderia</taxon>
    </lineage>
</organism>
<geneLocation type="plasmid" evidence="2 3">
    <name>pl1WSM5005</name>
</geneLocation>
<feature type="chain" id="PRO_5034568862" evidence="1">
    <location>
        <begin position="26"/>
        <end position="150"/>
    </location>
</feature>
<evidence type="ECO:0000313" key="3">
    <source>
        <dbReference type="Proteomes" id="UP000179860"/>
    </source>
</evidence>
<keyword evidence="1" id="KW-0732">Signal</keyword>
<dbReference type="EMBL" id="CP017563">
    <property type="protein sequence ID" value="QXE07349.1"/>
    <property type="molecule type" value="Genomic_DNA"/>
</dbReference>
<protein>
    <submittedName>
        <fullName evidence="2">DUF3304 domain-containing protein</fullName>
    </submittedName>
</protein>
<dbReference type="RefSeq" id="WP_082194497.1">
    <property type="nucleotide sequence ID" value="NZ_CP017563.2"/>
</dbReference>
<dbReference type="InterPro" id="IPR021733">
    <property type="entry name" value="DUF3304"/>
</dbReference>
<evidence type="ECO:0000313" key="2">
    <source>
        <dbReference type="EMBL" id="QXE07349.1"/>
    </source>
</evidence>
<dbReference type="OrthoDB" id="5514723at2"/>
<gene>
    <name evidence="2" type="ORF">BJG93_36410</name>
</gene>
<name>A0A8F4KI74_9BURK</name>
<keyword evidence="2" id="KW-0614">Plasmid</keyword>
<accession>A0A8F4KI74</accession>
<dbReference type="Pfam" id="PF11745">
    <property type="entry name" value="DUF3304"/>
    <property type="match status" value="1"/>
</dbReference>
<sequence length="150" mass="16744">MLKTMKRWGSLLLLAGVTVFTVGKACSQETYGPYHVTGYNYTDRNIAAFDVDDFGGGDSQAHEKGGGGGIVCCLDIPKRAKTLHIKVVLGLTWDQYNKNLPNDTYETDIAVPELPNKRDGYIEFHFLPERKIEAKWVDFPTTPHIPNAKN</sequence>
<proteinExistence type="predicted"/>
<feature type="signal peptide" evidence="1">
    <location>
        <begin position="1"/>
        <end position="25"/>
    </location>
</feature>
<keyword evidence="3" id="KW-1185">Reference proteome</keyword>
<dbReference type="KEGG" id="pspw:BJG93_36410"/>
<evidence type="ECO:0000256" key="1">
    <source>
        <dbReference type="SAM" id="SignalP"/>
    </source>
</evidence>